<keyword evidence="2" id="KW-1185">Reference proteome</keyword>
<evidence type="ECO:0000313" key="1">
    <source>
        <dbReference type="EMBL" id="KAK7802237.1"/>
    </source>
</evidence>
<name>A0AAW0HJG3_MYOGA</name>
<accession>A0AAW0HJG3</accession>
<evidence type="ECO:0000313" key="2">
    <source>
        <dbReference type="Proteomes" id="UP001488838"/>
    </source>
</evidence>
<sequence>MEFLERRMVPENGSSVTEFILVGLTAEPHFPCPPFILFLVIPKSSQGFLPCGKFKFLTPPSRSRKVNIQTD</sequence>
<reference evidence="1 2" key="1">
    <citation type="journal article" date="2023" name="bioRxiv">
        <title>Conserved and derived expression patterns and positive selection on dental genes reveal complex evolutionary context of ever-growing rodent molars.</title>
        <authorList>
            <person name="Calamari Z.T."/>
            <person name="Song A."/>
            <person name="Cohen E."/>
            <person name="Akter M."/>
            <person name="Roy R.D."/>
            <person name="Hallikas O."/>
            <person name="Christensen M.M."/>
            <person name="Li P."/>
            <person name="Marangoni P."/>
            <person name="Jernvall J."/>
            <person name="Klein O.D."/>
        </authorList>
    </citation>
    <scope>NUCLEOTIDE SEQUENCE [LARGE SCALE GENOMIC DNA]</scope>
    <source>
        <strain evidence="1">V071</strain>
    </source>
</reference>
<comment type="caution">
    <text evidence="1">The sequence shown here is derived from an EMBL/GenBank/DDBJ whole genome shotgun (WGS) entry which is preliminary data.</text>
</comment>
<protein>
    <submittedName>
        <fullName evidence="1">Uncharacterized protein</fullName>
    </submittedName>
</protein>
<dbReference type="AlphaFoldDB" id="A0AAW0HJG3"/>
<organism evidence="1 2">
    <name type="scientific">Myodes glareolus</name>
    <name type="common">Bank vole</name>
    <name type="synonym">Clethrionomys glareolus</name>
    <dbReference type="NCBI Taxonomy" id="447135"/>
    <lineage>
        <taxon>Eukaryota</taxon>
        <taxon>Metazoa</taxon>
        <taxon>Chordata</taxon>
        <taxon>Craniata</taxon>
        <taxon>Vertebrata</taxon>
        <taxon>Euteleostomi</taxon>
        <taxon>Mammalia</taxon>
        <taxon>Eutheria</taxon>
        <taxon>Euarchontoglires</taxon>
        <taxon>Glires</taxon>
        <taxon>Rodentia</taxon>
        <taxon>Myomorpha</taxon>
        <taxon>Muroidea</taxon>
        <taxon>Cricetidae</taxon>
        <taxon>Arvicolinae</taxon>
        <taxon>Myodes</taxon>
    </lineage>
</organism>
<dbReference type="Proteomes" id="UP001488838">
    <property type="component" value="Unassembled WGS sequence"/>
</dbReference>
<proteinExistence type="predicted"/>
<gene>
    <name evidence="1" type="ORF">U0070_025449</name>
</gene>
<dbReference type="EMBL" id="JBBHLL010000471">
    <property type="protein sequence ID" value="KAK7802237.1"/>
    <property type="molecule type" value="Genomic_DNA"/>
</dbReference>